<proteinExistence type="predicted"/>
<dbReference type="AlphaFoldDB" id="A0AAW2IL51"/>
<feature type="region of interest" description="Disordered" evidence="1">
    <location>
        <begin position="96"/>
        <end position="119"/>
    </location>
</feature>
<protein>
    <submittedName>
        <fullName evidence="4">Copia protein</fullName>
    </submittedName>
</protein>
<organism evidence="4">
    <name type="scientific">Sesamum radiatum</name>
    <name type="common">Black benniseed</name>
    <dbReference type="NCBI Taxonomy" id="300843"/>
    <lineage>
        <taxon>Eukaryota</taxon>
        <taxon>Viridiplantae</taxon>
        <taxon>Streptophyta</taxon>
        <taxon>Embryophyta</taxon>
        <taxon>Tracheophyta</taxon>
        <taxon>Spermatophyta</taxon>
        <taxon>Magnoliopsida</taxon>
        <taxon>eudicotyledons</taxon>
        <taxon>Gunneridae</taxon>
        <taxon>Pentapetalae</taxon>
        <taxon>asterids</taxon>
        <taxon>lamiids</taxon>
        <taxon>Lamiales</taxon>
        <taxon>Pedaliaceae</taxon>
        <taxon>Sesamum</taxon>
    </lineage>
</organism>
<evidence type="ECO:0000259" key="2">
    <source>
        <dbReference type="Pfam" id="PF07727"/>
    </source>
</evidence>
<dbReference type="Pfam" id="PF07727">
    <property type="entry name" value="RVT_2"/>
    <property type="match status" value="1"/>
</dbReference>
<comment type="caution">
    <text evidence="4">The sequence shown here is derived from an EMBL/GenBank/DDBJ whole genome shotgun (WGS) entry which is preliminary data.</text>
</comment>
<evidence type="ECO:0000259" key="3">
    <source>
        <dbReference type="Pfam" id="PF25597"/>
    </source>
</evidence>
<sequence length="293" mass="33733">MEPSKSVPQLQYEIWRGKPVSYKYLRVWGSPAYLKRLVGDKLDSRSSLCRFIRYPKETAGYYFYGLAEQKIFVSRNVVFLEKGFQSDSRRDEVLIKESSEEPQHSSTTSFEPPVHTDGVPVLRRSTRESRVLERYGFVGLTSQLDNNPKTYGEAMSDIDSDKWIEAMKSEMDSMGSNQVWTLVDPPKGVRPIGCKWIYKRKLGADGEVTAFKARLVAKGYTQRFGFDFKETYSPVAVAMAKSIWILLAIADSLTKPMSQVAHTQHLDKMGLRFGEQRRQEKRDNEEGILYYIY</sequence>
<evidence type="ECO:0000313" key="4">
    <source>
        <dbReference type="EMBL" id="KAL0283032.1"/>
    </source>
</evidence>
<feature type="domain" description="Reverse transcriptase Ty1/copia-type" evidence="2">
    <location>
        <begin position="177"/>
        <end position="256"/>
    </location>
</feature>
<reference evidence="4" key="1">
    <citation type="submission" date="2020-06" db="EMBL/GenBank/DDBJ databases">
        <authorList>
            <person name="Li T."/>
            <person name="Hu X."/>
            <person name="Zhang T."/>
            <person name="Song X."/>
            <person name="Zhang H."/>
            <person name="Dai N."/>
            <person name="Sheng W."/>
            <person name="Hou X."/>
            <person name="Wei L."/>
        </authorList>
    </citation>
    <scope>NUCLEOTIDE SEQUENCE</scope>
    <source>
        <strain evidence="4">G02</strain>
        <tissue evidence="4">Leaf</tissue>
    </source>
</reference>
<evidence type="ECO:0000256" key="1">
    <source>
        <dbReference type="SAM" id="MobiDB-lite"/>
    </source>
</evidence>
<reference evidence="4" key="2">
    <citation type="journal article" date="2024" name="Plant">
        <title>Genomic evolution and insights into agronomic trait innovations of Sesamum species.</title>
        <authorList>
            <person name="Miao H."/>
            <person name="Wang L."/>
            <person name="Qu L."/>
            <person name="Liu H."/>
            <person name="Sun Y."/>
            <person name="Le M."/>
            <person name="Wang Q."/>
            <person name="Wei S."/>
            <person name="Zheng Y."/>
            <person name="Lin W."/>
            <person name="Duan Y."/>
            <person name="Cao H."/>
            <person name="Xiong S."/>
            <person name="Wang X."/>
            <person name="Wei L."/>
            <person name="Li C."/>
            <person name="Ma Q."/>
            <person name="Ju M."/>
            <person name="Zhao R."/>
            <person name="Li G."/>
            <person name="Mu C."/>
            <person name="Tian Q."/>
            <person name="Mei H."/>
            <person name="Zhang T."/>
            <person name="Gao T."/>
            <person name="Zhang H."/>
        </authorList>
    </citation>
    <scope>NUCLEOTIDE SEQUENCE</scope>
    <source>
        <strain evidence="4">G02</strain>
    </source>
</reference>
<dbReference type="InterPro" id="IPR013103">
    <property type="entry name" value="RVT_2"/>
</dbReference>
<feature type="domain" description="Retroviral polymerase SH3-like" evidence="3">
    <location>
        <begin position="39"/>
        <end position="88"/>
    </location>
</feature>
<gene>
    <name evidence="4" type="ORF">Sradi_7242200</name>
</gene>
<name>A0AAW2IL51_SESRA</name>
<dbReference type="InterPro" id="IPR057670">
    <property type="entry name" value="SH3_retrovirus"/>
</dbReference>
<accession>A0AAW2IL51</accession>
<dbReference type="EMBL" id="JACGWJ010001336">
    <property type="protein sequence ID" value="KAL0283032.1"/>
    <property type="molecule type" value="Genomic_DNA"/>
</dbReference>
<dbReference type="Pfam" id="PF25597">
    <property type="entry name" value="SH3_retrovirus"/>
    <property type="match status" value="1"/>
</dbReference>